<name>A0A2S3UQX4_9HYPH</name>
<organism evidence="3 4">
    <name type="scientific">Roseibium marinum</name>
    <dbReference type="NCBI Taxonomy" id="281252"/>
    <lineage>
        <taxon>Bacteria</taxon>
        <taxon>Pseudomonadati</taxon>
        <taxon>Pseudomonadota</taxon>
        <taxon>Alphaproteobacteria</taxon>
        <taxon>Hyphomicrobiales</taxon>
        <taxon>Stappiaceae</taxon>
        <taxon>Roseibium</taxon>
    </lineage>
</organism>
<reference evidence="3 4" key="1">
    <citation type="submission" date="2018-01" db="EMBL/GenBank/DDBJ databases">
        <title>Genomic Encyclopedia of Archaeal and Bacterial Type Strains, Phase II (KMG-II): from individual species to whole genera.</title>
        <authorList>
            <person name="Goeker M."/>
        </authorList>
    </citation>
    <scope>NUCLEOTIDE SEQUENCE [LARGE SCALE GENOMIC DNA]</scope>
    <source>
        <strain evidence="3 4">DSM 17023</strain>
    </source>
</reference>
<evidence type="ECO:0000313" key="3">
    <source>
        <dbReference type="EMBL" id="POF30112.1"/>
    </source>
</evidence>
<dbReference type="PANTHER" id="PTHR38588">
    <property type="entry name" value="BLL0334 PROTEIN"/>
    <property type="match status" value="1"/>
</dbReference>
<dbReference type="AlphaFoldDB" id="A0A2S3UQX4"/>
<keyword evidence="2" id="KW-1133">Transmembrane helix</keyword>
<dbReference type="InterPro" id="IPR023393">
    <property type="entry name" value="START-like_dom_sf"/>
</dbReference>
<keyword evidence="2" id="KW-0812">Transmembrane</keyword>
<keyword evidence="2" id="KW-0472">Membrane</keyword>
<dbReference type="Gene3D" id="3.30.530.20">
    <property type="match status" value="1"/>
</dbReference>
<comment type="caution">
    <text evidence="3">The sequence shown here is derived from an EMBL/GenBank/DDBJ whole genome shotgun (WGS) entry which is preliminary data.</text>
</comment>
<keyword evidence="1" id="KW-0175">Coiled coil</keyword>
<evidence type="ECO:0008006" key="5">
    <source>
        <dbReference type="Google" id="ProtNLM"/>
    </source>
</evidence>
<evidence type="ECO:0000313" key="4">
    <source>
        <dbReference type="Proteomes" id="UP000236959"/>
    </source>
</evidence>
<dbReference type="CDD" id="cd05018">
    <property type="entry name" value="CoxG"/>
    <property type="match status" value="1"/>
</dbReference>
<dbReference type="Proteomes" id="UP000236959">
    <property type="component" value="Unassembled WGS sequence"/>
</dbReference>
<dbReference type="EMBL" id="PPCN01000007">
    <property type="protein sequence ID" value="POF30112.1"/>
    <property type="molecule type" value="Genomic_DNA"/>
</dbReference>
<feature type="coiled-coil region" evidence="1">
    <location>
        <begin position="182"/>
        <end position="209"/>
    </location>
</feature>
<accession>A0A2S3UQX4</accession>
<dbReference type="PANTHER" id="PTHR38588:SF1">
    <property type="entry name" value="BLL0334 PROTEIN"/>
    <property type="match status" value="1"/>
</dbReference>
<proteinExistence type="predicted"/>
<dbReference type="SUPFAM" id="SSF55961">
    <property type="entry name" value="Bet v1-like"/>
    <property type="match status" value="1"/>
</dbReference>
<keyword evidence="4" id="KW-1185">Reference proteome</keyword>
<gene>
    <name evidence="3" type="ORF">CLV41_107139</name>
</gene>
<dbReference type="InterPro" id="IPR010419">
    <property type="entry name" value="CO_DH_gsu"/>
</dbReference>
<dbReference type="RefSeq" id="WP_103223500.1">
    <property type="nucleotide sequence ID" value="NZ_PPCN01000007.1"/>
</dbReference>
<dbReference type="OrthoDB" id="9787428at2"/>
<evidence type="ECO:0000256" key="2">
    <source>
        <dbReference type="SAM" id="Phobius"/>
    </source>
</evidence>
<protein>
    <recommendedName>
        <fullName evidence="5">Carbon monoxide dehydrogenase subunit G</fullName>
    </recommendedName>
</protein>
<feature type="transmembrane region" description="Helical" evidence="2">
    <location>
        <begin position="212"/>
        <end position="233"/>
    </location>
</feature>
<dbReference type="Pfam" id="PF06240">
    <property type="entry name" value="COXG"/>
    <property type="match status" value="1"/>
</dbReference>
<evidence type="ECO:0000256" key="1">
    <source>
        <dbReference type="SAM" id="Coils"/>
    </source>
</evidence>
<sequence length="234" mass="24679">MDMNGSHRIPAKRETVWEALNDPEVLKACIPGCESLEKISDTEMTAAVTTKIGPVKAKFKGAVTFENINAPESYTILGEGKGGVAGFAKGSAEVKLTEEGDETVLNYVAKAQVGGKLAQLGSRLIDSTARKMAEEFFGKFSEMVGGTSAQDQAESVSDDQLDPGVAEDAKRIALEETTDEVVHAIEDAEHAVEEKLHQAEENLEAAAGRNVLGGPVVWGLALLAAVIVVLALAT</sequence>